<reference evidence="7" key="1">
    <citation type="journal article" date="2019" name="Int. J. Syst. Evol. Microbiol.">
        <title>The Global Catalogue of Microorganisms (GCM) 10K type strain sequencing project: providing services to taxonomists for standard genome sequencing and annotation.</title>
        <authorList>
            <consortium name="The Broad Institute Genomics Platform"/>
            <consortium name="The Broad Institute Genome Sequencing Center for Infectious Disease"/>
            <person name="Wu L."/>
            <person name="Ma J."/>
        </authorList>
    </citation>
    <scope>NUCLEOTIDE SEQUENCE [LARGE SCALE GENOMIC DNA]</scope>
    <source>
        <strain evidence="7">KCTC 32255</strain>
    </source>
</reference>
<dbReference type="Proteomes" id="UP001596337">
    <property type="component" value="Unassembled WGS sequence"/>
</dbReference>
<evidence type="ECO:0000313" key="6">
    <source>
        <dbReference type="EMBL" id="MFC6869145.1"/>
    </source>
</evidence>
<sequence>MGTGTSFLWLEITGRCQLECGHCYAESGPSGTHGVMTASDWLRVLDEASELGVGMVQFIGGEPTLHPDLVQLLRHAARLGLEVEVFSNLVHVTSSQWEAFELPGVRLACSYYSDSPAEHSAVTGRAGSHARTRANIAEAVRRSIPLRVGVVDTFNGQRVQEAVADLASVGVTDVGHDRLRQVGRGIREAEPGVDQLCGNCANGVLAVSPSGEAWPCVFSRWLPVGNVRDTSLSEIASGPRLAEVREHLDGRFATAGICVPEMCDPQCGPRCGPACMPQGTRHPCAPRGGCRPNYGR</sequence>
<evidence type="ECO:0000259" key="5">
    <source>
        <dbReference type="PROSITE" id="PS51918"/>
    </source>
</evidence>
<dbReference type="CDD" id="cd01335">
    <property type="entry name" value="Radical_SAM"/>
    <property type="match status" value="1"/>
</dbReference>
<dbReference type="InterPro" id="IPR007197">
    <property type="entry name" value="rSAM"/>
</dbReference>
<keyword evidence="1" id="KW-0949">S-adenosyl-L-methionine</keyword>
<dbReference type="SUPFAM" id="SSF102114">
    <property type="entry name" value="Radical SAM enzymes"/>
    <property type="match status" value="1"/>
</dbReference>
<evidence type="ECO:0000313" key="7">
    <source>
        <dbReference type="Proteomes" id="UP001596337"/>
    </source>
</evidence>
<protein>
    <submittedName>
        <fullName evidence="6">Radical SAM/SPASM domain-containing protein</fullName>
    </submittedName>
</protein>
<dbReference type="Gene3D" id="3.20.20.70">
    <property type="entry name" value="Aldolase class I"/>
    <property type="match status" value="1"/>
</dbReference>
<dbReference type="CDD" id="cd21109">
    <property type="entry name" value="SPASM"/>
    <property type="match status" value="1"/>
</dbReference>
<dbReference type="EMBL" id="JBHSXX010000001">
    <property type="protein sequence ID" value="MFC6869145.1"/>
    <property type="molecule type" value="Genomic_DNA"/>
</dbReference>
<name>A0ABW2C479_9PSEU</name>
<dbReference type="SFLD" id="SFLDF00365">
    <property type="entry name" value="thuricin_CD_(TrnCD-like)"/>
    <property type="match status" value="1"/>
</dbReference>
<dbReference type="PANTHER" id="PTHR11228">
    <property type="entry name" value="RADICAL SAM DOMAIN PROTEIN"/>
    <property type="match status" value="1"/>
</dbReference>
<evidence type="ECO:0000256" key="2">
    <source>
        <dbReference type="ARBA" id="ARBA00022723"/>
    </source>
</evidence>
<dbReference type="PROSITE" id="PS51918">
    <property type="entry name" value="RADICAL_SAM"/>
    <property type="match status" value="1"/>
</dbReference>
<dbReference type="Pfam" id="PF04055">
    <property type="entry name" value="Radical_SAM"/>
    <property type="match status" value="1"/>
</dbReference>
<keyword evidence="2" id="KW-0479">Metal-binding</keyword>
<evidence type="ECO:0000256" key="4">
    <source>
        <dbReference type="ARBA" id="ARBA00023014"/>
    </source>
</evidence>
<dbReference type="InterPro" id="IPR013785">
    <property type="entry name" value="Aldolase_TIM"/>
</dbReference>
<dbReference type="SFLD" id="SFLDG01067">
    <property type="entry name" value="SPASM/twitch_domain_containing"/>
    <property type="match status" value="1"/>
</dbReference>
<dbReference type="SFLD" id="SFLDG01386">
    <property type="entry name" value="main_SPASM_domain-containing"/>
    <property type="match status" value="1"/>
</dbReference>
<dbReference type="Pfam" id="PF13186">
    <property type="entry name" value="SPASM"/>
    <property type="match status" value="1"/>
</dbReference>
<proteinExistence type="predicted"/>
<dbReference type="InterPro" id="IPR058240">
    <property type="entry name" value="rSAM_sf"/>
</dbReference>
<keyword evidence="7" id="KW-1185">Reference proteome</keyword>
<dbReference type="SFLD" id="SFLDG01216">
    <property type="entry name" value="thioether_bond_formation_requi"/>
    <property type="match status" value="1"/>
</dbReference>
<evidence type="ECO:0000256" key="1">
    <source>
        <dbReference type="ARBA" id="ARBA00022691"/>
    </source>
</evidence>
<accession>A0ABW2C479</accession>
<dbReference type="InterPro" id="IPR050377">
    <property type="entry name" value="Radical_SAM_PqqE_MftC-like"/>
</dbReference>
<dbReference type="InterPro" id="IPR023885">
    <property type="entry name" value="4Fe4S-binding_SPASM_dom"/>
</dbReference>
<gene>
    <name evidence="6" type="ORF">ACFQGD_18540</name>
</gene>
<keyword evidence="3" id="KW-0408">Iron</keyword>
<evidence type="ECO:0000256" key="3">
    <source>
        <dbReference type="ARBA" id="ARBA00023004"/>
    </source>
</evidence>
<dbReference type="SFLD" id="SFLDS00029">
    <property type="entry name" value="Radical_SAM"/>
    <property type="match status" value="1"/>
</dbReference>
<comment type="caution">
    <text evidence="6">The sequence shown here is derived from an EMBL/GenBank/DDBJ whole genome shotgun (WGS) entry which is preliminary data.</text>
</comment>
<dbReference type="RefSeq" id="WP_345393399.1">
    <property type="nucleotide sequence ID" value="NZ_BAABLA010000019.1"/>
</dbReference>
<feature type="domain" description="Radical SAM core" evidence="5">
    <location>
        <begin position="2"/>
        <end position="216"/>
    </location>
</feature>
<keyword evidence="4" id="KW-0411">Iron-sulfur</keyword>
<organism evidence="6 7">
    <name type="scientific">Haloechinothrix salitolerans</name>
    <dbReference type="NCBI Taxonomy" id="926830"/>
    <lineage>
        <taxon>Bacteria</taxon>
        <taxon>Bacillati</taxon>
        <taxon>Actinomycetota</taxon>
        <taxon>Actinomycetes</taxon>
        <taxon>Pseudonocardiales</taxon>
        <taxon>Pseudonocardiaceae</taxon>
        <taxon>Haloechinothrix</taxon>
    </lineage>
</organism>
<dbReference type="PANTHER" id="PTHR11228:SF7">
    <property type="entry name" value="PQQA PEPTIDE CYCLASE"/>
    <property type="match status" value="1"/>
</dbReference>